<evidence type="ECO:0000313" key="6">
    <source>
        <dbReference type="EMBL" id="MDM3928602.1"/>
    </source>
</evidence>
<sequence length="276" mass="30582">MTDRQARAMSFGSIAEDYDGLRPQAPRQAVDWLMPSECEVAVDVGAGTGLFTRTLIGRAAQVMAVEPDARMRAVLAERSPGVRVLEGSGESIPLPDRAADAVFVSAAWHWMDPERAVPEIGRVLRDGGRFGLIWTSRDRDVDWVRDLDLLPGDERTEADAPERFRRLHENVALPDPQIFNHVAREAFTFVRTMRLDDVVGMVGTYSRIITASPDDRERRLANARAVLRERFGAADWIDVPMQSRCWRADRMPRGAYAWGPSDGGQGVPGDASPGLS</sequence>
<evidence type="ECO:0000256" key="4">
    <source>
        <dbReference type="SAM" id="MobiDB-lite"/>
    </source>
</evidence>
<dbReference type="InterPro" id="IPR051052">
    <property type="entry name" value="Diverse_substrate_MTase"/>
</dbReference>
<dbReference type="GO" id="GO:0008168">
    <property type="term" value="F:methyltransferase activity"/>
    <property type="evidence" value="ECO:0007669"/>
    <property type="project" value="UniProtKB-KW"/>
</dbReference>
<name>A0ABT7P5P3_MYCIT</name>
<evidence type="ECO:0000256" key="1">
    <source>
        <dbReference type="ARBA" id="ARBA00008361"/>
    </source>
</evidence>
<reference evidence="7" key="2">
    <citation type="submission" date="2023-06" db="EMBL/GenBank/DDBJ databases">
        <title>Itaconate inhibition of nontuberculous mycobacteria.</title>
        <authorList>
            <person name="Spilker T."/>
        </authorList>
    </citation>
    <scope>NUCLEOTIDE SEQUENCE [LARGE SCALE GENOMIC DNA]</scope>
    <source>
        <strain evidence="7">FLAC1071</strain>
    </source>
</reference>
<evidence type="ECO:0000259" key="5">
    <source>
        <dbReference type="Pfam" id="PF08241"/>
    </source>
</evidence>
<comment type="similarity">
    <text evidence="1">Belongs to the methyltransferase superfamily.</text>
</comment>
<dbReference type="PROSITE" id="PS01131">
    <property type="entry name" value="RRNA_A_DIMETH"/>
    <property type="match status" value="1"/>
</dbReference>
<keyword evidence="7" id="KW-1185">Reference proteome</keyword>
<dbReference type="Proteomes" id="UP001529272">
    <property type="component" value="Unassembled WGS sequence"/>
</dbReference>
<dbReference type="EC" id="2.1.1.-" evidence="6"/>
<evidence type="ECO:0000313" key="7">
    <source>
        <dbReference type="Proteomes" id="UP001529272"/>
    </source>
</evidence>
<dbReference type="InterPro" id="IPR013216">
    <property type="entry name" value="Methyltransf_11"/>
</dbReference>
<dbReference type="InterPro" id="IPR029063">
    <property type="entry name" value="SAM-dependent_MTases_sf"/>
</dbReference>
<dbReference type="SUPFAM" id="SSF53335">
    <property type="entry name" value="S-adenosyl-L-methionine-dependent methyltransferases"/>
    <property type="match status" value="1"/>
</dbReference>
<dbReference type="CDD" id="cd02440">
    <property type="entry name" value="AdoMet_MTases"/>
    <property type="match status" value="1"/>
</dbReference>
<evidence type="ECO:0000256" key="3">
    <source>
        <dbReference type="ARBA" id="ARBA00022679"/>
    </source>
</evidence>
<dbReference type="Pfam" id="PF08241">
    <property type="entry name" value="Methyltransf_11"/>
    <property type="match status" value="1"/>
</dbReference>
<feature type="region of interest" description="Disordered" evidence="4">
    <location>
        <begin position="257"/>
        <end position="276"/>
    </location>
</feature>
<organism evidence="6 7">
    <name type="scientific">Mycobacterium intracellulare subsp. chimaera</name>
    <dbReference type="NCBI Taxonomy" id="222805"/>
    <lineage>
        <taxon>Bacteria</taxon>
        <taxon>Bacillati</taxon>
        <taxon>Actinomycetota</taxon>
        <taxon>Actinomycetes</taxon>
        <taxon>Mycobacteriales</taxon>
        <taxon>Mycobacteriaceae</taxon>
        <taxon>Mycobacterium</taxon>
        <taxon>Mycobacterium avium complex (MAC)</taxon>
    </lineage>
</organism>
<comment type="caution">
    <text evidence="6">The sequence shown here is derived from an EMBL/GenBank/DDBJ whole genome shotgun (WGS) entry which is preliminary data.</text>
</comment>
<dbReference type="EMBL" id="JASZZX010000024">
    <property type="protein sequence ID" value="MDM3928602.1"/>
    <property type="molecule type" value="Genomic_DNA"/>
</dbReference>
<evidence type="ECO:0000256" key="2">
    <source>
        <dbReference type="ARBA" id="ARBA00022603"/>
    </source>
</evidence>
<keyword evidence="2 6" id="KW-0489">Methyltransferase</keyword>
<dbReference type="InterPro" id="IPR020596">
    <property type="entry name" value="rRNA_Ade_Mease_Trfase_CS"/>
</dbReference>
<accession>A0ABT7P5P3</accession>
<reference evidence="6 7" key="1">
    <citation type="submission" date="2023-06" db="EMBL/GenBank/DDBJ databases">
        <title>Itaconate inhibition of nontuberculous mycobacteria.</title>
        <authorList>
            <person name="Breen P."/>
            <person name="Zimbric M."/>
            <person name="Caverly L."/>
        </authorList>
    </citation>
    <scope>NUCLEOTIDE SEQUENCE [LARGE SCALE GENOMIC DNA]</scope>
    <source>
        <strain evidence="6 7">FLAC1071</strain>
    </source>
</reference>
<dbReference type="GO" id="GO:0032259">
    <property type="term" value="P:methylation"/>
    <property type="evidence" value="ECO:0007669"/>
    <property type="project" value="UniProtKB-KW"/>
</dbReference>
<gene>
    <name evidence="6" type="ORF">QRB35_21575</name>
</gene>
<dbReference type="Gene3D" id="3.40.50.150">
    <property type="entry name" value="Vaccinia Virus protein VP39"/>
    <property type="match status" value="1"/>
</dbReference>
<feature type="domain" description="Methyltransferase type 11" evidence="5">
    <location>
        <begin position="42"/>
        <end position="130"/>
    </location>
</feature>
<proteinExistence type="inferred from homology"/>
<dbReference type="RefSeq" id="WP_232527319.1">
    <property type="nucleotide sequence ID" value="NZ_CP015267.1"/>
</dbReference>
<dbReference type="PANTHER" id="PTHR44942:SF4">
    <property type="entry name" value="METHYLTRANSFERASE TYPE 11 DOMAIN-CONTAINING PROTEIN"/>
    <property type="match status" value="1"/>
</dbReference>
<dbReference type="PANTHER" id="PTHR44942">
    <property type="entry name" value="METHYLTRANSF_11 DOMAIN-CONTAINING PROTEIN"/>
    <property type="match status" value="1"/>
</dbReference>
<protein>
    <submittedName>
        <fullName evidence="6">Class I SAM-dependent methyltransferase</fullName>
        <ecNumber evidence="6">2.1.1.-</ecNumber>
    </submittedName>
</protein>
<keyword evidence="3 6" id="KW-0808">Transferase</keyword>